<dbReference type="EMBL" id="PQGI02000001">
    <property type="protein sequence ID" value="MEX3187537.1"/>
    <property type="molecule type" value="Genomic_DNA"/>
</dbReference>
<dbReference type="Pfam" id="PF13262">
    <property type="entry name" value="DUF4054"/>
    <property type="match status" value="1"/>
</dbReference>
<dbReference type="EMBL" id="CP029449">
    <property type="protein sequence ID" value="AWL71154.1"/>
    <property type="molecule type" value="Genomic_DNA"/>
</dbReference>
<evidence type="ECO:0000313" key="3">
    <source>
        <dbReference type="EMBL" id="POP15005.1"/>
    </source>
</evidence>
<evidence type="ECO:0000313" key="4">
    <source>
        <dbReference type="Proteomes" id="UP000237365"/>
    </source>
</evidence>
<protein>
    <submittedName>
        <fullName evidence="3">DUF4054 domain-containing protein</fullName>
    </submittedName>
</protein>
<dbReference type="InterPro" id="IPR025127">
    <property type="entry name" value="DUF4054"/>
</dbReference>
<reference evidence="3" key="1">
    <citation type="submission" date="2018-01" db="EMBL/GenBank/DDBJ databases">
        <title>The opportunistic pathogen Serratia marcescens is an overlooked threat to honeybees.</title>
        <authorList>
            <person name="Raymann K."/>
            <person name="Shaffer Z."/>
            <person name="Coon K."/>
            <person name="Salisbury S."/>
            <person name="Moran N.A."/>
        </authorList>
    </citation>
    <scope>NUCLEOTIDE SEQUENCE [LARGE SCALE GENOMIC DNA]</scope>
    <source>
        <strain evidence="3">KZ19</strain>
    </source>
</reference>
<sequence>MGAVVFNIKAFRALYPAFATGCGSAPSDDLLEALFNQASTLYLDNTDESKVQDLKEREQLFFLLVAHLCALRGFGSGQSGGQGSGLVGRITSASEGSVSVSVDSAGSNDQSWWYLQTPYGADYWQATAPYRTMVYHPGSSPSRYPDHYYRPVRRGR</sequence>
<evidence type="ECO:0000313" key="2">
    <source>
        <dbReference type="EMBL" id="MEX3187537.1"/>
    </source>
</evidence>
<dbReference type="Proteomes" id="UP000237365">
    <property type="component" value="Unassembled WGS sequence"/>
</dbReference>
<reference evidence="2 4" key="4">
    <citation type="submission" date="2024-07" db="EMBL/GenBank/DDBJ databases">
        <authorList>
            <person name="Raymann K."/>
        </authorList>
    </citation>
    <scope>NUCLEOTIDE SEQUENCE [LARGE SCALE GENOMIC DNA]</scope>
    <source>
        <strain evidence="2 4">KZ19</strain>
    </source>
</reference>
<evidence type="ECO:0000313" key="5">
    <source>
        <dbReference type="Proteomes" id="UP000245399"/>
    </source>
</evidence>
<organism evidence="3">
    <name type="scientific">Serratia marcescens</name>
    <dbReference type="NCBI Taxonomy" id="615"/>
    <lineage>
        <taxon>Bacteria</taxon>
        <taxon>Pseudomonadati</taxon>
        <taxon>Pseudomonadota</taxon>
        <taxon>Gammaproteobacteria</taxon>
        <taxon>Enterobacterales</taxon>
        <taxon>Yersiniaceae</taxon>
        <taxon>Serratia</taxon>
    </lineage>
</organism>
<gene>
    <name evidence="2" type="ORF">C3R40_012980</name>
    <name evidence="3" type="ORF">C3R40_21135</name>
    <name evidence="1" type="ORF">DKC05_27655</name>
</gene>
<accession>A0AAP8PSB4</accession>
<dbReference type="Proteomes" id="UP000245399">
    <property type="component" value="Chromosome"/>
</dbReference>
<reference evidence="1 5" key="2">
    <citation type="submission" date="2018-05" db="EMBL/GenBank/DDBJ databases">
        <title>Klebsiella quasipneumonaiae provides a window into carbapenemase gene transfer, plasmid rearrangements and nosocomial acquisition from the hospital environment.</title>
        <authorList>
            <person name="Mathers A.J."/>
            <person name="Vegesana K."/>
            <person name="Stoesser N."/>
            <person name="Crook D."/>
            <person name="Vaughan A."/>
            <person name="Barry K."/>
            <person name="Parikh H."/>
            <person name="Sebra R."/>
            <person name="Kotay S."/>
            <person name="Walker A.S."/>
            <person name="Sheppard A.E."/>
        </authorList>
    </citation>
    <scope>NUCLEOTIDE SEQUENCE [LARGE SCALE GENOMIC DNA]</scope>
    <source>
        <strain evidence="1 5">CAV1761</strain>
    </source>
</reference>
<dbReference type="EMBL" id="PQGI01000014">
    <property type="protein sequence ID" value="POP15005.1"/>
    <property type="molecule type" value="Genomic_DNA"/>
</dbReference>
<dbReference type="AlphaFoldDB" id="A0AAP8PSB4"/>
<reference evidence="2 4" key="3">
    <citation type="submission" date="2024-07" db="EMBL/GenBank/DDBJ databases">
        <title>Making a pathogen? Evaluating the impact of protist predation on the evolution of virulence in Serratia marcescens.</title>
        <authorList>
            <person name="Hopkins H."/>
            <person name="Lopezguerra C."/>
            <person name="Lau M.-J."/>
        </authorList>
    </citation>
    <scope>NUCLEOTIDE SEQUENCE [LARGE SCALE GENOMIC DNA]</scope>
    <source>
        <strain evidence="2 4">KZ19</strain>
    </source>
</reference>
<dbReference type="RefSeq" id="WP_038875751.1">
    <property type="nucleotide sequence ID" value="NZ_CABMHU010000115.1"/>
</dbReference>
<name>A0AAP8PSB4_SERMA</name>
<proteinExistence type="predicted"/>
<evidence type="ECO:0000313" key="1">
    <source>
        <dbReference type="EMBL" id="AWL71154.1"/>
    </source>
</evidence>